<comment type="caution">
    <text evidence="2">The sequence shown here is derived from an EMBL/GenBank/DDBJ whole genome shotgun (WGS) entry which is preliminary data.</text>
</comment>
<keyword evidence="3" id="KW-1185">Reference proteome</keyword>
<organism evidence="2 3">
    <name type="scientific">Rhodococcus cerastii</name>
    <dbReference type="NCBI Taxonomy" id="908616"/>
    <lineage>
        <taxon>Bacteria</taxon>
        <taxon>Bacillati</taxon>
        <taxon>Actinomycetota</taxon>
        <taxon>Actinomycetes</taxon>
        <taxon>Mycobacteriales</taxon>
        <taxon>Nocardiaceae</taxon>
        <taxon>Rhodococcus</taxon>
    </lineage>
</organism>
<proteinExistence type="predicted"/>
<sequence>MTDGDPAVIGWLASAAVNIWRSFTALLSRFATVEWIADVGLPLVVAGLGLWLAGRYFNGTLEADRKALNTQLEADRAARELERRHGFGLDYAATARRIADNLLEDCASFVRETDLGSVTTFIKSATRANVDLSAAAALLSSRLGSGPYVWAAYQIPNVSIAQAKVLQHHKLRLSGEDRAEVIGLRRLDVSLRTATVTIGAIHKLALELDKWDGGTQNPYRPTPFDYPLPTDTEERTHSAELSEHELSDYLENRCTEMADADAMFTPRTSGDTS</sequence>
<evidence type="ECO:0000313" key="3">
    <source>
        <dbReference type="Proteomes" id="UP001186104"/>
    </source>
</evidence>
<feature type="region of interest" description="Disordered" evidence="1">
    <location>
        <begin position="218"/>
        <end position="244"/>
    </location>
</feature>
<gene>
    <name evidence="2" type="ORF">R3P93_14270</name>
</gene>
<dbReference type="Proteomes" id="UP001186104">
    <property type="component" value="Unassembled WGS sequence"/>
</dbReference>
<evidence type="ECO:0000256" key="1">
    <source>
        <dbReference type="SAM" id="MobiDB-lite"/>
    </source>
</evidence>
<name>A0ABU4D1Y1_9NOCA</name>
<protein>
    <submittedName>
        <fullName evidence="2">Uncharacterized protein</fullName>
    </submittedName>
</protein>
<dbReference type="EMBL" id="JAWLKF010000007">
    <property type="protein sequence ID" value="MDV6303726.1"/>
    <property type="molecule type" value="Genomic_DNA"/>
</dbReference>
<accession>A0ABU4D1Y1</accession>
<evidence type="ECO:0000313" key="2">
    <source>
        <dbReference type="EMBL" id="MDV6303726.1"/>
    </source>
</evidence>
<feature type="compositionally biased region" description="Basic and acidic residues" evidence="1">
    <location>
        <begin position="232"/>
        <end position="244"/>
    </location>
</feature>
<dbReference type="RefSeq" id="WP_317533304.1">
    <property type="nucleotide sequence ID" value="NZ_JAWLKF010000007.1"/>
</dbReference>
<reference evidence="2 3" key="1">
    <citation type="submission" date="2023-10" db="EMBL/GenBank/DDBJ databases">
        <title>Development of a sustainable strategy for remediation of hydrocarbon-contaminated territories based on the waste exchange concept.</title>
        <authorList>
            <person name="Krivoruchko A."/>
        </authorList>
    </citation>
    <scope>NUCLEOTIDE SEQUENCE [LARGE SCALE GENOMIC DNA]</scope>
    <source>
        <strain evidence="2 3">IEGM 1327</strain>
    </source>
</reference>